<evidence type="ECO:0000256" key="1">
    <source>
        <dbReference type="SAM" id="MobiDB-lite"/>
    </source>
</evidence>
<accession>Q6Z2W6</accession>
<dbReference type="EMBL" id="AP005294">
    <property type="protein sequence ID" value="BAD10264.1"/>
    <property type="molecule type" value="Genomic_DNA"/>
</dbReference>
<organism evidence="2 3">
    <name type="scientific">Oryza sativa subsp. japonica</name>
    <name type="common">Rice</name>
    <dbReference type="NCBI Taxonomy" id="39947"/>
    <lineage>
        <taxon>Eukaryota</taxon>
        <taxon>Viridiplantae</taxon>
        <taxon>Streptophyta</taxon>
        <taxon>Embryophyta</taxon>
        <taxon>Tracheophyta</taxon>
        <taxon>Spermatophyta</taxon>
        <taxon>Magnoliopsida</taxon>
        <taxon>Liliopsida</taxon>
        <taxon>Poales</taxon>
        <taxon>Poaceae</taxon>
        <taxon>BOP clade</taxon>
        <taxon>Oryzoideae</taxon>
        <taxon>Oryzeae</taxon>
        <taxon>Oryzinae</taxon>
        <taxon>Oryza</taxon>
        <taxon>Oryza sativa</taxon>
    </lineage>
</organism>
<gene>
    <name evidence="2" type="primary">OJ1679_B08.26</name>
</gene>
<protein>
    <submittedName>
        <fullName evidence="2">Uncharacterized protein</fullName>
    </submittedName>
</protein>
<feature type="region of interest" description="Disordered" evidence="1">
    <location>
        <begin position="1"/>
        <end position="27"/>
    </location>
</feature>
<name>Q6Z2W6_ORYSJ</name>
<reference evidence="3" key="1">
    <citation type="journal article" date="2005" name="Nature">
        <title>The map-based sequence of the rice genome.</title>
        <authorList>
            <consortium name="International rice genome sequencing project (IRGSP)"/>
            <person name="Matsumoto T."/>
            <person name="Wu J."/>
            <person name="Kanamori H."/>
            <person name="Katayose Y."/>
            <person name="Fujisawa M."/>
            <person name="Namiki N."/>
            <person name="Mizuno H."/>
            <person name="Yamamoto K."/>
            <person name="Antonio B.A."/>
            <person name="Baba T."/>
            <person name="Sakata K."/>
            <person name="Nagamura Y."/>
            <person name="Aoki H."/>
            <person name="Arikawa K."/>
            <person name="Arita K."/>
            <person name="Bito T."/>
            <person name="Chiden Y."/>
            <person name="Fujitsuka N."/>
            <person name="Fukunaka R."/>
            <person name="Hamada M."/>
            <person name="Harada C."/>
            <person name="Hayashi A."/>
            <person name="Hijishita S."/>
            <person name="Honda M."/>
            <person name="Hosokawa S."/>
            <person name="Ichikawa Y."/>
            <person name="Idonuma A."/>
            <person name="Iijima M."/>
            <person name="Ikeda M."/>
            <person name="Ikeno M."/>
            <person name="Ito K."/>
            <person name="Ito S."/>
            <person name="Ito T."/>
            <person name="Ito Y."/>
            <person name="Ito Y."/>
            <person name="Iwabuchi A."/>
            <person name="Kamiya K."/>
            <person name="Karasawa W."/>
            <person name="Kurita K."/>
            <person name="Katagiri S."/>
            <person name="Kikuta A."/>
            <person name="Kobayashi H."/>
            <person name="Kobayashi N."/>
            <person name="Machita K."/>
            <person name="Maehara T."/>
            <person name="Masukawa M."/>
            <person name="Mizubayashi T."/>
            <person name="Mukai Y."/>
            <person name="Nagasaki H."/>
            <person name="Nagata Y."/>
            <person name="Naito S."/>
            <person name="Nakashima M."/>
            <person name="Nakama Y."/>
            <person name="Nakamichi Y."/>
            <person name="Nakamura M."/>
            <person name="Meguro A."/>
            <person name="Negishi M."/>
            <person name="Ohta I."/>
            <person name="Ohta T."/>
            <person name="Okamoto M."/>
            <person name="Ono N."/>
            <person name="Saji S."/>
            <person name="Sakaguchi M."/>
            <person name="Sakai K."/>
            <person name="Shibata M."/>
            <person name="Shimokawa T."/>
            <person name="Song J."/>
            <person name="Takazaki Y."/>
            <person name="Terasawa K."/>
            <person name="Tsugane M."/>
            <person name="Tsuji K."/>
            <person name="Ueda S."/>
            <person name="Waki K."/>
            <person name="Yamagata H."/>
            <person name="Yamamoto M."/>
            <person name="Yamamoto S."/>
            <person name="Yamane H."/>
            <person name="Yoshiki S."/>
            <person name="Yoshihara R."/>
            <person name="Yukawa K."/>
            <person name="Zhong H."/>
            <person name="Yano M."/>
            <person name="Yuan Q."/>
            <person name="Ouyang S."/>
            <person name="Liu J."/>
            <person name="Jones K.M."/>
            <person name="Gansberger K."/>
            <person name="Moffat K."/>
            <person name="Hill J."/>
            <person name="Bera J."/>
            <person name="Fadrosh D."/>
            <person name="Jin S."/>
            <person name="Johri S."/>
            <person name="Kim M."/>
            <person name="Overton L."/>
            <person name="Reardon M."/>
            <person name="Tsitrin T."/>
            <person name="Vuong H."/>
            <person name="Weaver B."/>
            <person name="Ciecko A."/>
            <person name="Tallon L."/>
            <person name="Jackson J."/>
            <person name="Pai G."/>
            <person name="Aken S.V."/>
            <person name="Utterback T."/>
            <person name="Reidmuller S."/>
            <person name="Feldblyum T."/>
            <person name="Hsiao J."/>
            <person name="Zismann V."/>
            <person name="Iobst S."/>
            <person name="de Vazeille A.R."/>
            <person name="Buell C.R."/>
            <person name="Ying K."/>
            <person name="Li Y."/>
            <person name="Lu T."/>
            <person name="Huang Y."/>
            <person name="Zhao Q."/>
            <person name="Feng Q."/>
            <person name="Zhang L."/>
            <person name="Zhu J."/>
            <person name="Weng Q."/>
            <person name="Mu J."/>
            <person name="Lu Y."/>
            <person name="Fan D."/>
            <person name="Liu Y."/>
            <person name="Guan J."/>
            <person name="Zhang Y."/>
            <person name="Yu S."/>
            <person name="Liu X."/>
            <person name="Zhang Y."/>
            <person name="Hong G."/>
            <person name="Han B."/>
            <person name="Choisne N."/>
            <person name="Demange N."/>
            <person name="Orjeda G."/>
            <person name="Samain S."/>
            <person name="Cattolico L."/>
            <person name="Pelletier E."/>
            <person name="Couloux A."/>
            <person name="Segurens B."/>
            <person name="Wincker P."/>
            <person name="D'Hont A."/>
            <person name="Scarpelli C."/>
            <person name="Weissenbach J."/>
            <person name="Salanoubat M."/>
            <person name="Quetier F."/>
            <person name="Yu Y."/>
            <person name="Kim H.R."/>
            <person name="Rambo T."/>
            <person name="Currie J."/>
            <person name="Collura K."/>
            <person name="Luo M."/>
            <person name="Yang T."/>
            <person name="Ammiraju J.S.S."/>
            <person name="Engler F."/>
            <person name="Soderlund C."/>
            <person name="Wing R.A."/>
            <person name="Palmer L.E."/>
            <person name="de la Bastide M."/>
            <person name="Spiegel L."/>
            <person name="Nascimento L."/>
            <person name="Zutavern T."/>
            <person name="O'Shaughnessy A."/>
            <person name="Dike S."/>
            <person name="Dedhia N."/>
            <person name="Preston R."/>
            <person name="Balija V."/>
            <person name="McCombie W.R."/>
            <person name="Chow T."/>
            <person name="Chen H."/>
            <person name="Chung M."/>
            <person name="Chen C."/>
            <person name="Shaw J."/>
            <person name="Wu H."/>
            <person name="Hsiao K."/>
            <person name="Chao Y."/>
            <person name="Chu M."/>
            <person name="Cheng C."/>
            <person name="Hour A."/>
            <person name="Lee P."/>
            <person name="Lin S."/>
            <person name="Lin Y."/>
            <person name="Liou J."/>
            <person name="Liu S."/>
            <person name="Hsing Y."/>
            <person name="Raghuvanshi S."/>
            <person name="Mohanty A."/>
            <person name="Bharti A.K."/>
            <person name="Gaur A."/>
            <person name="Gupta V."/>
            <person name="Kumar D."/>
            <person name="Ravi V."/>
            <person name="Vij S."/>
            <person name="Kapur A."/>
            <person name="Khurana P."/>
            <person name="Khurana P."/>
            <person name="Khurana J.P."/>
            <person name="Tyagi A.K."/>
            <person name="Gaikwad K."/>
            <person name="Singh A."/>
            <person name="Dalal V."/>
            <person name="Srivastava S."/>
            <person name="Dixit A."/>
            <person name="Pal A.K."/>
            <person name="Ghazi I.A."/>
            <person name="Yadav M."/>
            <person name="Pandit A."/>
            <person name="Bhargava A."/>
            <person name="Sureshbabu K."/>
            <person name="Batra K."/>
            <person name="Sharma T.R."/>
            <person name="Mohapatra T."/>
            <person name="Singh N.K."/>
            <person name="Messing J."/>
            <person name="Nelson A.B."/>
            <person name="Fuks G."/>
            <person name="Kavchok S."/>
            <person name="Keizer G."/>
            <person name="Linton E."/>
            <person name="Llaca V."/>
            <person name="Song R."/>
            <person name="Tanyolac B."/>
            <person name="Young S."/>
            <person name="Ho-Il K."/>
            <person name="Hahn J.H."/>
            <person name="Sangsakoo G."/>
            <person name="Vanavichit A."/>
            <person name="de Mattos Luiz.A.T."/>
            <person name="Zimmer P.D."/>
            <person name="Malone G."/>
            <person name="Dellagostin O."/>
            <person name="de Oliveira A.C."/>
            <person name="Bevan M."/>
            <person name="Bancroft I."/>
            <person name="Minx P."/>
            <person name="Cordum H."/>
            <person name="Wilson R."/>
            <person name="Cheng Z."/>
            <person name="Jin W."/>
            <person name="Jiang J."/>
            <person name="Leong S.A."/>
            <person name="Iwama H."/>
            <person name="Gojobori T."/>
            <person name="Itoh T."/>
            <person name="Niimura Y."/>
            <person name="Fujii Y."/>
            <person name="Habara T."/>
            <person name="Sakai H."/>
            <person name="Sato Y."/>
            <person name="Wilson G."/>
            <person name="Kumar K."/>
            <person name="McCouch S."/>
            <person name="Juretic N."/>
            <person name="Hoen D."/>
            <person name="Wright S."/>
            <person name="Bruskiewich R."/>
            <person name="Bureau T."/>
            <person name="Miyao A."/>
            <person name="Hirochika H."/>
            <person name="Nishikawa T."/>
            <person name="Kadowaki K."/>
            <person name="Sugiura M."/>
            <person name="Burr B."/>
            <person name="Sasaki T."/>
        </authorList>
    </citation>
    <scope>NUCLEOTIDE SEQUENCE [LARGE SCALE GENOMIC DNA]</scope>
    <source>
        <strain evidence="3">cv. Nipponbare</strain>
    </source>
</reference>
<evidence type="ECO:0000313" key="3">
    <source>
        <dbReference type="Proteomes" id="UP000000763"/>
    </source>
</evidence>
<reference evidence="3" key="2">
    <citation type="journal article" date="2008" name="Nucleic Acids Res.">
        <title>The rice annotation project database (RAP-DB): 2008 update.</title>
        <authorList>
            <consortium name="The rice annotation project (RAP)"/>
        </authorList>
    </citation>
    <scope>GENOME REANNOTATION</scope>
    <source>
        <strain evidence="3">cv. Nipponbare</strain>
    </source>
</reference>
<evidence type="ECO:0000313" key="2">
    <source>
        <dbReference type="EMBL" id="BAD10264.1"/>
    </source>
</evidence>
<dbReference type="Proteomes" id="UP000000763">
    <property type="component" value="Chromosome 2"/>
</dbReference>
<sequence length="51" mass="6031">MKRGVREGERRRGGEAKEEDDQAKLREREVEREQIRLDIVSLLPFLRHSVG</sequence>
<proteinExistence type="predicted"/>
<dbReference type="AlphaFoldDB" id="Q6Z2W6"/>